<protein>
    <submittedName>
        <fullName evidence="1">Uncharacterized protein</fullName>
    </submittedName>
</protein>
<dbReference type="EMBL" id="QTSX02004978">
    <property type="protein sequence ID" value="KAJ9063129.1"/>
    <property type="molecule type" value="Genomic_DNA"/>
</dbReference>
<keyword evidence="2" id="KW-1185">Reference proteome</keyword>
<proteinExistence type="predicted"/>
<accession>A0ACC2SL55</accession>
<dbReference type="Proteomes" id="UP001165960">
    <property type="component" value="Unassembled WGS sequence"/>
</dbReference>
<comment type="caution">
    <text evidence="1">The sequence shown here is derived from an EMBL/GenBank/DDBJ whole genome shotgun (WGS) entry which is preliminary data.</text>
</comment>
<evidence type="ECO:0000313" key="2">
    <source>
        <dbReference type="Proteomes" id="UP001165960"/>
    </source>
</evidence>
<reference evidence="1" key="1">
    <citation type="submission" date="2022-04" db="EMBL/GenBank/DDBJ databases">
        <title>Genome of the entomopathogenic fungus Entomophthora muscae.</title>
        <authorList>
            <person name="Elya C."/>
            <person name="Lovett B.R."/>
            <person name="Lee E."/>
            <person name="Macias A.M."/>
            <person name="Hajek A.E."/>
            <person name="De Bivort B.L."/>
            <person name="Kasson M.T."/>
            <person name="De Fine Licht H.H."/>
            <person name="Stajich J.E."/>
        </authorList>
    </citation>
    <scope>NUCLEOTIDE SEQUENCE</scope>
    <source>
        <strain evidence="1">Berkeley</strain>
    </source>
</reference>
<sequence length="86" mass="9826">MSTPCQKPTKRVSFNDKVTFNSYQASYAVPLKNEPHITLTAQIGMPAKDISKLVPYKRPARLRWLKSLFSKRHSAPCPPHQSIILY</sequence>
<organism evidence="1 2">
    <name type="scientific">Entomophthora muscae</name>
    <dbReference type="NCBI Taxonomy" id="34485"/>
    <lineage>
        <taxon>Eukaryota</taxon>
        <taxon>Fungi</taxon>
        <taxon>Fungi incertae sedis</taxon>
        <taxon>Zoopagomycota</taxon>
        <taxon>Entomophthoromycotina</taxon>
        <taxon>Entomophthoromycetes</taxon>
        <taxon>Entomophthorales</taxon>
        <taxon>Entomophthoraceae</taxon>
        <taxon>Entomophthora</taxon>
    </lineage>
</organism>
<evidence type="ECO:0000313" key="1">
    <source>
        <dbReference type="EMBL" id="KAJ9063129.1"/>
    </source>
</evidence>
<gene>
    <name evidence="1" type="ORF">DSO57_1003261</name>
</gene>
<name>A0ACC2SL55_9FUNG</name>